<dbReference type="RefSeq" id="WP_397214368.1">
    <property type="nucleotide sequence ID" value="NZ_JBGFSN010000004.1"/>
</dbReference>
<dbReference type="NCBIfam" id="TIGR04042">
    <property type="entry name" value="MSMEG_0570_fam"/>
    <property type="match status" value="1"/>
</dbReference>
<protein>
    <submittedName>
        <fullName evidence="1">MSMEG_0570 family nitrogen starvation response protein</fullName>
    </submittedName>
</protein>
<gene>
    <name evidence="1" type="ORF">ABU178_10055</name>
</gene>
<comment type="caution">
    <text evidence="1">The sequence shown here is derived from an EMBL/GenBank/DDBJ whole genome shotgun (WGS) entry which is preliminary data.</text>
</comment>
<organism evidence="1 2">
    <name type="scientific">Pantoea osteomyelitidis</name>
    <dbReference type="NCBI Taxonomy" id="3230026"/>
    <lineage>
        <taxon>Bacteria</taxon>
        <taxon>Pseudomonadati</taxon>
        <taxon>Pseudomonadota</taxon>
        <taxon>Gammaproteobacteria</taxon>
        <taxon>Enterobacterales</taxon>
        <taxon>Erwiniaceae</taxon>
        <taxon>Pantoea</taxon>
    </lineage>
</organism>
<dbReference type="EMBL" id="JBGFSN010000004">
    <property type="protein sequence ID" value="MFH8134510.1"/>
    <property type="molecule type" value="Genomic_DNA"/>
</dbReference>
<evidence type="ECO:0000313" key="2">
    <source>
        <dbReference type="Proteomes" id="UP001611251"/>
    </source>
</evidence>
<dbReference type="Proteomes" id="UP001611251">
    <property type="component" value="Unassembled WGS sequence"/>
</dbReference>
<reference evidence="1 2" key="1">
    <citation type="submission" date="2024-08" db="EMBL/GenBank/DDBJ databases">
        <title>Pantoea ronii - a newly identified human opportunistic pathogen.</title>
        <authorList>
            <person name="Keidar-Friedman D."/>
            <person name="Sorek N."/>
            <person name="Leshin-Carmel D."/>
            <person name="Tsur A."/>
            <person name="Amsalem M."/>
            <person name="Tolkach D."/>
            <person name="Brosh-Nissimov T."/>
        </authorList>
    </citation>
    <scope>NUCLEOTIDE SEQUENCE [LARGE SCALE GENOMIC DNA]</scope>
    <source>
        <strain evidence="1 2">AA23256</strain>
    </source>
</reference>
<proteinExistence type="predicted"/>
<evidence type="ECO:0000313" key="1">
    <source>
        <dbReference type="EMBL" id="MFH8134510.1"/>
    </source>
</evidence>
<dbReference type="InterPro" id="IPR023846">
    <property type="entry name" value="CHP04042_MSMEG0570"/>
</dbReference>
<name>A0ABW7PXL7_9GAMM</name>
<accession>A0ABW7PXL7</accession>
<keyword evidence="2" id="KW-1185">Reference proteome</keyword>
<sequence>MPAMHFIVCWPDGSKETCYSPSTTIEKHFRLNHAYSVAEFVTVAQAALAEASDRVAAKFGYHCSSASDQAAAITQKAQRYGADEAVFVETIRPVTSSH</sequence>